<comment type="caution">
    <text evidence="2">The sequence shown here is derived from an EMBL/GenBank/DDBJ whole genome shotgun (WGS) entry which is preliminary data.</text>
</comment>
<dbReference type="Gene3D" id="3.30.2310.20">
    <property type="entry name" value="RelE-like"/>
    <property type="match status" value="1"/>
</dbReference>
<dbReference type="OrthoDB" id="595470at2"/>
<dbReference type="Proteomes" id="UP000311605">
    <property type="component" value="Unassembled WGS sequence"/>
</dbReference>
<dbReference type="Pfam" id="PF05016">
    <property type="entry name" value="ParE_toxin"/>
    <property type="match status" value="1"/>
</dbReference>
<gene>
    <name evidence="2" type="ORF">FHP24_04445</name>
</gene>
<proteinExistence type="predicted"/>
<evidence type="ECO:0000313" key="3">
    <source>
        <dbReference type="Proteomes" id="UP000311605"/>
    </source>
</evidence>
<name>A0A5C4XVK3_9HYPH</name>
<dbReference type="EMBL" id="VDMN01000001">
    <property type="protein sequence ID" value="TNM66724.1"/>
    <property type="molecule type" value="Genomic_DNA"/>
</dbReference>
<accession>A0A5C4XVK3</accession>
<dbReference type="InterPro" id="IPR007712">
    <property type="entry name" value="RelE/ParE_toxin"/>
</dbReference>
<protein>
    <submittedName>
        <fullName evidence="2">Type II toxin-antitoxin system RelE/ParE family toxin</fullName>
    </submittedName>
</protein>
<sequence>MYAPLADQDLLDIFLYIAVDDPVTASHFVRDLTRKIEWIALTGFPGSPRDNLSPGLKALPYRSRCIYFRRLETTVRIVRVLHGHQNLSPDLFKD</sequence>
<dbReference type="InterPro" id="IPR035093">
    <property type="entry name" value="RelE/ParE_toxin_dom_sf"/>
</dbReference>
<keyword evidence="1" id="KW-1277">Toxin-antitoxin system</keyword>
<dbReference type="AlphaFoldDB" id="A0A5C4XVK3"/>
<keyword evidence="3" id="KW-1185">Reference proteome</keyword>
<organism evidence="2 3">
    <name type="scientific">Aliirhizobium smilacinae</name>
    <dbReference type="NCBI Taxonomy" id="1395944"/>
    <lineage>
        <taxon>Bacteria</taxon>
        <taxon>Pseudomonadati</taxon>
        <taxon>Pseudomonadota</taxon>
        <taxon>Alphaproteobacteria</taxon>
        <taxon>Hyphomicrobiales</taxon>
        <taxon>Rhizobiaceae</taxon>
        <taxon>Aliirhizobium</taxon>
    </lineage>
</organism>
<evidence type="ECO:0000313" key="2">
    <source>
        <dbReference type="EMBL" id="TNM66724.1"/>
    </source>
</evidence>
<reference evidence="2 3" key="1">
    <citation type="submission" date="2019-06" db="EMBL/GenBank/DDBJ databases">
        <title>The draft genome of Rhizobium smilacinae PTYR-5.</title>
        <authorList>
            <person name="Liu L."/>
            <person name="Li L."/>
            <person name="Zhang X."/>
        </authorList>
    </citation>
    <scope>NUCLEOTIDE SEQUENCE [LARGE SCALE GENOMIC DNA]</scope>
    <source>
        <strain evidence="2 3">PTYR-5</strain>
    </source>
</reference>
<evidence type="ECO:0000256" key="1">
    <source>
        <dbReference type="ARBA" id="ARBA00022649"/>
    </source>
</evidence>